<evidence type="ECO:0000313" key="7">
    <source>
        <dbReference type="EMBL" id="VAX23729.1"/>
    </source>
</evidence>
<evidence type="ECO:0000256" key="2">
    <source>
        <dbReference type="ARBA" id="ARBA00005893"/>
    </source>
</evidence>
<comment type="similarity">
    <text evidence="2">Belongs to the KdsC family.</text>
</comment>
<dbReference type="Gene3D" id="3.40.50.1000">
    <property type="entry name" value="HAD superfamily/HAD-like"/>
    <property type="match status" value="1"/>
</dbReference>
<dbReference type="SFLD" id="SFLDS00003">
    <property type="entry name" value="Haloacid_Dehalogenase"/>
    <property type="match status" value="1"/>
</dbReference>
<comment type="subunit">
    <text evidence="3">Homotetramer.</text>
</comment>
<accession>A0A3B1C0L5</accession>
<dbReference type="AlphaFoldDB" id="A0A3B1C0L5"/>
<dbReference type="EC" id="3.1.3.45" evidence="7"/>
<protein>
    <submittedName>
        <fullName evidence="7">3-deoxy-D-manno-octulosonate 8-phosphate phosphatase</fullName>
        <ecNumber evidence="7">3.1.3.45</ecNumber>
    </submittedName>
</protein>
<comment type="cofactor">
    <cofactor evidence="1">
        <name>Mg(2+)</name>
        <dbReference type="ChEBI" id="CHEBI:18420"/>
    </cofactor>
</comment>
<dbReference type="EMBL" id="UOGE01000089">
    <property type="protein sequence ID" value="VAX23729.1"/>
    <property type="molecule type" value="Genomic_DNA"/>
</dbReference>
<evidence type="ECO:0000256" key="1">
    <source>
        <dbReference type="ARBA" id="ARBA00001946"/>
    </source>
</evidence>
<keyword evidence="4" id="KW-0479">Metal-binding</keyword>
<evidence type="ECO:0000256" key="6">
    <source>
        <dbReference type="ARBA" id="ARBA00022842"/>
    </source>
</evidence>
<gene>
    <name evidence="7" type="ORF">MNBD_NITROSPINAE02-1773</name>
</gene>
<keyword evidence="6" id="KW-0460">Magnesium</keyword>
<dbReference type="GO" id="GO:0019143">
    <property type="term" value="F:3-deoxy-manno-octulosonate-8-phosphatase activity"/>
    <property type="evidence" value="ECO:0007669"/>
    <property type="project" value="UniProtKB-EC"/>
</dbReference>
<dbReference type="GO" id="GO:0046872">
    <property type="term" value="F:metal ion binding"/>
    <property type="evidence" value="ECO:0007669"/>
    <property type="project" value="UniProtKB-KW"/>
</dbReference>
<name>A0A3B1C0L5_9ZZZZ</name>
<keyword evidence="5 7" id="KW-0378">Hydrolase</keyword>
<dbReference type="GO" id="GO:0008781">
    <property type="term" value="F:N-acylneuraminate cytidylyltransferase activity"/>
    <property type="evidence" value="ECO:0007669"/>
    <property type="project" value="TreeGrafter"/>
</dbReference>
<dbReference type="InterPro" id="IPR036412">
    <property type="entry name" value="HAD-like_sf"/>
</dbReference>
<dbReference type="InterPro" id="IPR023214">
    <property type="entry name" value="HAD_sf"/>
</dbReference>
<organism evidence="7">
    <name type="scientific">hydrothermal vent metagenome</name>
    <dbReference type="NCBI Taxonomy" id="652676"/>
    <lineage>
        <taxon>unclassified sequences</taxon>
        <taxon>metagenomes</taxon>
        <taxon>ecological metagenomes</taxon>
    </lineage>
</organism>
<reference evidence="7" key="1">
    <citation type="submission" date="2018-06" db="EMBL/GenBank/DDBJ databases">
        <authorList>
            <person name="Zhirakovskaya E."/>
        </authorList>
    </citation>
    <scope>NUCLEOTIDE SEQUENCE</scope>
</reference>
<dbReference type="PANTHER" id="PTHR21485">
    <property type="entry name" value="HAD SUPERFAMILY MEMBERS CMAS AND KDSC"/>
    <property type="match status" value="1"/>
</dbReference>
<sequence>MASQPKDIKLIVFDFDGVFTDNTVFVFEDGREAVRCDRSDGLGLSKLRKRGVDMMILSTEANTVVSSRARKLKLRCVQNISDKLGELTSIVAGKSIELSQVAFMGNDINDAGCLKAAGLPITTNDAHPDVKNLGAYVTKRNGGQGAVREFCDWFDKALSVNE</sequence>
<dbReference type="SFLD" id="SFLDG01136">
    <property type="entry name" value="C1.6:_Phosphoserine_Phosphatas"/>
    <property type="match status" value="1"/>
</dbReference>
<dbReference type="PANTHER" id="PTHR21485:SF3">
    <property type="entry name" value="N-ACYLNEURAMINATE CYTIDYLYLTRANSFERASE"/>
    <property type="match status" value="1"/>
</dbReference>
<dbReference type="InterPro" id="IPR010023">
    <property type="entry name" value="KdsC_fam"/>
</dbReference>
<dbReference type="SFLD" id="SFLDG01138">
    <property type="entry name" value="C1.6.2:_Deoxy-d-mannose-octulo"/>
    <property type="match status" value="1"/>
</dbReference>
<evidence type="ECO:0000256" key="4">
    <source>
        <dbReference type="ARBA" id="ARBA00022723"/>
    </source>
</evidence>
<dbReference type="InterPro" id="IPR050793">
    <property type="entry name" value="CMP-NeuNAc_synthase"/>
</dbReference>
<evidence type="ECO:0000256" key="5">
    <source>
        <dbReference type="ARBA" id="ARBA00022801"/>
    </source>
</evidence>
<evidence type="ECO:0000256" key="3">
    <source>
        <dbReference type="ARBA" id="ARBA00011881"/>
    </source>
</evidence>
<dbReference type="SUPFAM" id="SSF56784">
    <property type="entry name" value="HAD-like"/>
    <property type="match status" value="1"/>
</dbReference>
<proteinExistence type="inferred from homology"/>
<dbReference type="Pfam" id="PF08282">
    <property type="entry name" value="Hydrolase_3"/>
    <property type="match status" value="1"/>
</dbReference>